<dbReference type="GO" id="GO:0005886">
    <property type="term" value="C:plasma membrane"/>
    <property type="evidence" value="ECO:0007669"/>
    <property type="project" value="UniProtKB-SubCell"/>
</dbReference>
<evidence type="ECO:0000256" key="11">
    <source>
        <dbReference type="ARBA" id="ARBA00023180"/>
    </source>
</evidence>
<dbReference type="InterPro" id="IPR055414">
    <property type="entry name" value="LRR_R13L4/SHOC2-like"/>
</dbReference>
<feature type="transmembrane region" description="Helical" evidence="13">
    <location>
        <begin position="881"/>
        <end position="903"/>
    </location>
</feature>
<dbReference type="Proteomes" id="UP000619265">
    <property type="component" value="Unassembled WGS sequence"/>
</dbReference>
<comment type="subcellular location">
    <subcellularLocation>
        <location evidence="1">Cell membrane</location>
        <topology evidence="1">Single-pass type I membrane protein</topology>
    </subcellularLocation>
</comment>
<evidence type="ECO:0000256" key="14">
    <source>
        <dbReference type="SAM" id="SignalP"/>
    </source>
</evidence>
<gene>
    <name evidence="17" type="ORF">F2P56_019649</name>
</gene>
<reference evidence="17" key="2">
    <citation type="submission" date="2020-03" db="EMBL/GenBank/DDBJ databases">
        <title>Walnut 2.0.</title>
        <authorList>
            <person name="Marrano A."/>
            <person name="Britton M."/>
            <person name="Zimin A.V."/>
            <person name="Zaini P.A."/>
            <person name="Workman R."/>
            <person name="Puiu D."/>
            <person name="Bianco L."/>
            <person name="Allen B.J."/>
            <person name="Troggio M."/>
            <person name="Leslie C.A."/>
            <person name="Timp W."/>
            <person name="Dendekar A."/>
            <person name="Salzberg S.L."/>
            <person name="Neale D.B."/>
        </authorList>
    </citation>
    <scope>NUCLEOTIDE SEQUENCE</scope>
    <source>
        <tissue evidence="17">Leaves</tissue>
    </source>
</reference>
<dbReference type="SUPFAM" id="SSF52047">
    <property type="entry name" value="RNI-like"/>
    <property type="match status" value="1"/>
</dbReference>
<keyword evidence="8 13" id="KW-1133">Transmembrane helix</keyword>
<keyword evidence="5 13" id="KW-0812">Transmembrane</keyword>
<dbReference type="PROSITE" id="PS51450">
    <property type="entry name" value="LRR"/>
    <property type="match status" value="1"/>
</dbReference>
<evidence type="ECO:0000256" key="7">
    <source>
        <dbReference type="ARBA" id="ARBA00022737"/>
    </source>
</evidence>
<keyword evidence="3" id="KW-1003">Cell membrane</keyword>
<evidence type="ECO:0000256" key="3">
    <source>
        <dbReference type="ARBA" id="ARBA00022475"/>
    </source>
</evidence>
<evidence type="ECO:0000256" key="5">
    <source>
        <dbReference type="ARBA" id="ARBA00022692"/>
    </source>
</evidence>
<feature type="region of interest" description="Disordered" evidence="12">
    <location>
        <begin position="851"/>
        <end position="872"/>
    </location>
</feature>
<sequence length="943" mass="104256">MASSLNFVSIAHLFLFFFFLFLLGPPSLEFIKHASCTGSHSTVKCFEKERKALLAFKESLTDPSGRLSSWVGENCCTWIGVGCDNRTRNVVKLDLKNPVDPVFDTKTNEVSKAFKKSCLGGKISTSLLDLKLLSYLDLSLNNFNGSNIPTFLGSLENLRYLNLSFSTFGGVITPHLGNLSRLQCLDLHSRSFFGTFPRLEVESLHWLAGFPSLKYLRMSVVNLYNASDWLQAVNVLPSLTELHLRGCGLVSLPQTIYSINFTGLSVLDLSSNKLDSPIPHWLSNLSDLTVLNLASSSLRGVFSDAVIFNLHSLRELHLSNNNQLEGQLPSSLGNLTNLRILDLSGNYFIGEKPSSFTNLCQLQTFDLSSNNVSGEIVGLVDGLSQCSTSSLESLFLSDNKLLGGILPHSLGGLEKLKTIELESCSFWGSIPSSVGKLSSLEELFLSENQMNGSISETIGNLSMLVSLDLRSNFWEGALTEAHFQNLSRLERMLLSVSESSKWALVIKVNHDWLPPFKLKLLGLENVMIGPQFPAWLQNQTEVVSLSLQNVGIFDRIPHGFWNSCSNIIGLSFANNGLRGQIPENIGELLPELLFLDFSSNSLTGGIPSSIGMLKELEVLFLRNNYFSGELPPHWKNLSSLSVLDISNNSISGESLLSLLRLRLRSNSFEGSIPSKLCLLSGLQILDLADNYLSGGIPPCLGNLSTKTSNDQDEDEEMLVVMKGKEYLYDSILYLVHSLDLSNNNLSGEIPDSITSLSKFINLNLSVNHLNGRIPENIGNMQDLESLDLSRNELSGPIPESLSALYFLSHLNFSFNNLSGQVPYGKQLQTIYDPSIYEGNYLLCGPPLPNKCPGSETEPRGSPGEGNGEDDRDGKGVLDSPISFYISLVIGFIVGFWGVCGTLIVKTSWRLAYFRSFDHKKDKIYIFIMLKLVPFLRRINLERR</sequence>
<proteinExistence type="inferred from homology"/>
<dbReference type="AlphaFoldDB" id="A0A833X4U4"/>
<feature type="domain" description="Leucine-rich repeat-containing N-terminal plant-type" evidence="15">
    <location>
        <begin position="48"/>
        <end position="84"/>
    </location>
</feature>
<organism evidence="17 18">
    <name type="scientific">Juglans regia</name>
    <name type="common">English walnut</name>
    <dbReference type="NCBI Taxonomy" id="51240"/>
    <lineage>
        <taxon>Eukaryota</taxon>
        <taxon>Viridiplantae</taxon>
        <taxon>Streptophyta</taxon>
        <taxon>Embryophyta</taxon>
        <taxon>Tracheophyta</taxon>
        <taxon>Spermatophyta</taxon>
        <taxon>Magnoliopsida</taxon>
        <taxon>eudicotyledons</taxon>
        <taxon>Gunneridae</taxon>
        <taxon>Pentapetalae</taxon>
        <taxon>rosids</taxon>
        <taxon>fabids</taxon>
        <taxon>Fagales</taxon>
        <taxon>Juglandaceae</taxon>
        <taxon>Juglans</taxon>
    </lineage>
</organism>
<accession>A0A833X4U4</accession>
<dbReference type="EMBL" id="LIHL02000009">
    <property type="protein sequence ID" value="KAF5459727.1"/>
    <property type="molecule type" value="Genomic_DNA"/>
</dbReference>
<protein>
    <recommendedName>
        <fullName evidence="19">Receptor-like protein EIX2</fullName>
    </recommendedName>
</protein>
<evidence type="ECO:0000256" key="8">
    <source>
        <dbReference type="ARBA" id="ARBA00022989"/>
    </source>
</evidence>
<reference evidence="17" key="1">
    <citation type="submission" date="2015-10" db="EMBL/GenBank/DDBJ databases">
        <authorList>
            <person name="Martinez-Garcia P.J."/>
            <person name="Crepeau M.W."/>
            <person name="Puiu D."/>
            <person name="Gonzalez-Ibeas D."/>
            <person name="Whalen J."/>
            <person name="Stevens K."/>
            <person name="Paul R."/>
            <person name="Butterfield T."/>
            <person name="Britton M."/>
            <person name="Reagan R."/>
            <person name="Chakraborty S."/>
            <person name="Walawage S.L."/>
            <person name="Vasquez-Gross H.A."/>
            <person name="Cardeno C."/>
            <person name="Famula R."/>
            <person name="Pratt K."/>
            <person name="Kuruganti S."/>
            <person name="Aradhya M.K."/>
            <person name="Leslie C.A."/>
            <person name="Dandekar A.M."/>
            <person name="Salzberg S.L."/>
            <person name="Wegrzyn J.L."/>
            <person name="Langley C.H."/>
            <person name="Neale D.B."/>
        </authorList>
    </citation>
    <scope>NUCLEOTIDE SEQUENCE</scope>
    <source>
        <tissue evidence="17">Leaves</tissue>
    </source>
</reference>
<dbReference type="PANTHER" id="PTHR48063:SF81">
    <property type="entry name" value="LEUCINE-RICH REPEAT-CONTAINING N-TERMINAL PLANT-TYPE DOMAIN-CONTAINING PROTEIN"/>
    <property type="match status" value="1"/>
</dbReference>
<evidence type="ECO:0000313" key="18">
    <source>
        <dbReference type="Proteomes" id="UP000619265"/>
    </source>
</evidence>
<dbReference type="FunFam" id="3.80.10.10:FF:000041">
    <property type="entry name" value="LRR receptor-like serine/threonine-protein kinase ERECTA"/>
    <property type="match status" value="1"/>
</dbReference>
<dbReference type="InterPro" id="IPR046956">
    <property type="entry name" value="RLP23-like"/>
</dbReference>
<dbReference type="InterPro" id="IPR032675">
    <property type="entry name" value="LRR_dom_sf"/>
</dbReference>
<evidence type="ECO:0008006" key="19">
    <source>
        <dbReference type="Google" id="ProtNLM"/>
    </source>
</evidence>
<dbReference type="Pfam" id="PF00560">
    <property type="entry name" value="LRR_1"/>
    <property type="match status" value="5"/>
</dbReference>
<comment type="caution">
    <text evidence="17">The sequence shown here is derived from an EMBL/GenBank/DDBJ whole genome shotgun (WGS) entry which is preliminary data.</text>
</comment>
<dbReference type="InterPro" id="IPR003591">
    <property type="entry name" value="Leu-rich_rpt_typical-subtyp"/>
</dbReference>
<evidence type="ECO:0000259" key="15">
    <source>
        <dbReference type="Pfam" id="PF08263"/>
    </source>
</evidence>
<dbReference type="PANTHER" id="PTHR48063">
    <property type="entry name" value="LRR RECEPTOR-LIKE KINASE"/>
    <property type="match status" value="1"/>
</dbReference>
<evidence type="ECO:0000256" key="4">
    <source>
        <dbReference type="ARBA" id="ARBA00022614"/>
    </source>
</evidence>
<keyword evidence="10" id="KW-0675">Receptor</keyword>
<keyword evidence="7" id="KW-0677">Repeat</keyword>
<evidence type="ECO:0000256" key="13">
    <source>
        <dbReference type="SAM" id="Phobius"/>
    </source>
</evidence>
<feature type="domain" description="Disease resistance R13L4/SHOC-2-like LRR" evidence="16">
    <location>
        <begin position="391"/>
        <end position="546"/>
    </location>
</feature>
<evidence type="ECO:0000256" key="9">
    <source>
        <dbReference type="ARBA" id="ARBA00023136"/>
    </source>
</evidence>
<dbReference type="InterPro" id="IPR013210">
    <property type="entry name" value="LRR_N_plant-typ"/>
</dbReference>
<feature type="signal peptide" evidence="14">
    <location>
        <begin position="1"/>
        <end position="30"/>
    </location>
</feature>
<dbReference type="Gramene" id="Jr09_01720_p1">
    <property type="protein sequence ID" value="cds.Jr09_01720_p1"/>
    <property type="gene ID" value="Jr09_01720"/>
</dbReference>
<keyword evidence="6 14" id="KW-0732">Signal</keyword>
<name>A0A833X4U4_JUGRE</name>
<dbReference type="SMART" id="SM00365">
    <property type="entry name" value="LRR_SD22"/>
    <property type="match status" value="7"/>
</dbReference>
<dbReference type="FunFam" id="3.80.10.10:FF:000649">
    <property type="entry name" value="Leucine Rich Repeat family protein"/>
    <property type="match status" value="1"/>
</dbReference>
<keyword evidence="4" id="KW-0433">Leucine-rich repeat</keyword>
<dbReference type="SUPFAM" id="SSF52058">
    <property type="entry name" value="L domain-like"/>
    <property type="match status" value="1"/>
</dbReference>
<evidence type="ECO:0000256" key="1">
    <source>
        <dbReference type="ARBA" id="ARBA00004251"/>
    </source>
</evidence>
<dbReference type="Pfam" id="PF23598">
    <property type="entry name" value="LRR_14"/>
    <property type="match status" value="2"/>
</dbReference>
<feature type="chain" id="PRO_5032756733" description="Receptor-like protein EIX2" evidence="14">
    <location>
        <begin position="31"/>
        <end position="943"/>
    </location>
</feature>
<evidence type="ECO:0000256" key="10">
    <source>
        <dbReference type="ARBA" id="ARBA00023170"/>
    </source>
</evidence>
<dbReference type="InterPro" id="IPR001611">
    <property type="entry name" value="Leu-rich_rpt"/>
</dbReference>
<dbReference type="FunFam" id="3.80.10.10:FF:000383">
    <property type="entry name" value="Leucine-rich repeat receptor protein kinase EMS1"/>
    <property type="match status" value="1"/>
</dbReference>
<comment type="similarity">
    <text evidence="2">Belongs to the RLP family.</text>
</comment>
<keyword evidence="11" id="KW-0325">Glycoprotein</keyword>
<evidence type="ECO:0000313" key="17">
    <source>
        <dbReference type="EMBL" id="KAF5459727.1"/>
    </source>
</evidence>
<evidence type="ECO:0000259" key="16">
    <source>
        <dbReference type="Pfam" id="PF23598"/>
    </source>
</evidence>
<keyword evidence="9 13" id="KW-0472">Membrane</keyword>
<feature type="domain" description="Disease resistance R13L4/SHOC-2-like LRR" evidence="16">
    <location>
        <begin position="200"/>
        <end position="375"/>
    </location>
</feature>
<dbReference type="Pfam" id="PF08263">
    <property type="entry name" value="LRRNT_2"/>
    <property type="match status" value="1"/>
</dbReference>
<evidence type="ECO:0000256" key="2">
    <source>
        <dbReference type="ARBA" id="ARBA00009592"/>
    </source>
</evidence>
<dbReference type="Gene3D" id="3.80.10.10">
    <property type="entry name" value="Ribonuclease Inhibitor"/>
    <property type="match status" value="4"/>
</dbReference>
<evidence type="ECO:0000256" key="12">
    <source>
        <dbReference type="SAM" id="MobiDB-lite"/>
    </source>
</evidence>
<dbReference type="FunFam" id="3.80.10.10:FF:000213">
    <property type="entry name" value="Tyrosine-sulfated glycopeptide receptor 1"/>
    <property type="match status" value="1"/>
</dbReference>
<dbReference type="SMART" id="SM00369">
    <property type="entry name" value="LRR_TYP"/>
    <property type="match status" value="10"/>
</dbReference>
<evidence type="ECO:0000256" key="6">
    <source>
        <dbReference type="ARBA" id="ARBA00022729"/>
    </source>
</evidence>